<keyword evidence="9" id="KW-0046">Antibiotic resistance</keyword>
<dbReference type="EMBL" id="JAWDKC010000024">
    <property type="protein sequence ID" value="MDV0445834.1"/>
    <property type="molecule type" value="Genomic_DNA"/>
</dbReference>
<dbReference type="InterPro" id="IPR051327">
    <property type="entry name" value="MATE_MepA_subfamily"/>
</dbReference>
<feature type="transmembrane region" description="Helical" evidence="10">
    <location>
        <begin position="253"/>
        <end position="270"/>
    </location>
</feature>
<dbReference type="CDD" id="cd13143">
    <property type="entry name" value="MATE_MepA_like"/>
    <property type="match status" value="1"/>
</dbReference>
<feature type="transmembrane region" description="Helical" evidence="10">
    <location>
        <begin position="98"/>
        <end position="120"/>
    </location>
</feature>
<dbReference type="InterPro" id="IPR048279">
    <property type="entry name" value="MdtK-like"/>
</dbReference>
<protein>
    <recommendedName>
        <fullName evidence="3">Multidrug export protein MepA</fullName>
    </recommendedName>
</protein>
<name>A0ABU3VQZ4_9EURY</name>
<dbReference type="RefSeq" id="WP_318786264.1">
    <property type="nucleotide sequence ID" value="NZ_JAWDKC010000024.1"/>
</dbReference>
<keyword evidence="7 10" id="KW-1133">Transmembrane helix</keyword>
<feature type="transmembrane region" description="Helical" evidence="10">
    <location>
        <begin position="196"/>
        <end position="219"/>
    </location>
</feature>
<dbReference type="InterPro" id="IPR045070">
    <property type="entry name" value="MATE_MepA-like"/>
</dbReference>
<dbReference type="InterPro" id="IPR002528">
    <property type="entry name" value="MATE_fam"/>
</dbReference>
<feature type="transmembrane region" description="Helical" evidence="10">
    <location>
        <begin position="16"/>
        <end position="34"/>
    </location>
</feature>
<dbReference type="Proteomes" id="UP001272052">
    <property type="component" value="Unassembled WGS sequence"/>
</dbReference>
<comment type="similarity">
    <text evidence="2">Belongs to the multi antimicrobial extrusion (MATE) (TC 2.A.66.1) family. MepA subfamily.</text>
</comment>
<evidence type="ECO:0000256" key="1">
    <source>
        <dbReference type="ARBA" id="ARBA00004651"/>
    </source>
</evidence>
<evidence type="ECO:0000256" key="4">
    <source>
        <dbReference type="ARBA" id="ARBA00022448"/>
    </source>
</evidence>
<accession>A0ABU3VQZ4</accession>
<evidence type="ECO:0000256" key="7">
    <source>
        <dbReference type="ARBA" id="ARBA00022989"/>
    </source>
</evidence>
<comment type="caution">
    <text evidence="11">The sequence shown here is derived from an EMBL/GenBank/DDBJ whole genome shotgun (WGS) entry which is preliminary data.</text>
</comment>
<keyword evidence="4" id="KW-0813">Transport</keyword>
<feature type="transmembrane region" description="Helical" evidence="10">
    <location>
        <begin position="321"/>
        <end position="340"/>
    </location>
</feature>
<reference evidence="11 12" key="1">
    <citation type="submission" date="2023-06" db="EMBL/GenBank/DDBJ databases">
        <title>Genome sequence of Methanimicrococcus sp. At1.</title>
        <authorList>
            <person name="Protasov E."/>
            <person name="Platt K."/>
            <person name="Poehlein A."/>
            <person name="Daniel R."/>
            <person name="Brune A."/>
        </authorList>
    </citation>
    <scope>NUCLEOTIDE SEQUENCE [LARGE SCALE GENOMIC DNA]</scope>
    <source>
        <strain evidence="11 12">At1</strain>
    </source>
</reference>
<feature type="transmembrane region" description="Helical" evidence="10">
    <location>
        <begin position="140"/>
        <end position="161"/>
    </location>
</feature>
<feature type="transmembrane region" description="Helical" evidence="10">
    <location>
        <begin position="168"/>
        <end position="190"/>
    </location>
</feature>
<feature type="transmembrane region" description="Helical" evidence="10">
    <location>
        <begin position="360"/>
        <end position="381"/>
    </location>
</feature>
<dbReference type="PIRSF" id="PIRSF006603">
    <property type="entry name" value="DinF"/>
    <property type="match status" value="1"/>
</dbReference>
<dbReference type="PANTHER" id="PTHR43823:SF3">
    <property type="entry name" value="MULTIDRUG EXPORT PROTEIN MEPA"/>
    <property type="match status" value="1"/>
</dbReference>
<keyword evidence="6 10" id="KW-0812">Transmembrane</keyword>
<proteinExistence type="inferred from homology"/>
<feature type="transmembrane region" description="Helical" evidence="10">
    <location>
        <begin position="54"/>
        <end position="77"/>
    </location>
</feature>
<feature type="transmembrane region" description="Helical" evidence="10">
    <location>
        <begin position="418"/>
        <end position="437"/>
    </location>
</feature>
<keyword evidence="5" id="KW-1003">Cell membrane</keyword>
<dbReference type="NCBIfam" id="TIGR00797">
    <property type="entry name" value="matE"/>
    <property type="match status" value="1"/>
</dbReference>
<dbReference type="Pfam" id="PF01554">
    <property type="entry name" value="MatE"/>
    <property type="match status" value="2"/>
</dbReference>
<organism evidence="11 12">
    <name type="scientific">Methanimicrococcus hacksteinii</name>
    <dbReference type="NCBI Taxonomy" id="3028293"/>
    <lineage>
        <taxon>Archaea</taxon>
        <taxon>Methanobacteriati</taxon>
        <taxon>Methanobacteriota</taxon>
        <taxon>Stenosarchaea group</taxon>
        <taxon>Methanomicrobia</taxon>
        <taxon>Methanosarcinales</taxon>
        <taxon>Methanosarcinaceae</taxon>
        <taxon>Methanimicrococcus</taxon>
    </lineage>
</organism>
<keyword evidence="12" id="KW-1185">Reference proteome</keyword>
<evidence type="ECO:0000256" key="10">
    <source>
        <dbReference type="SAM" id="Phobius"/>
    </source>
</evidence>
<keyword evidence="8 10" id="KW-0472">Membrane</keyword>
<feature type="transmembrane region" description="Helical" evidence="10">
    <location>
        <begin position="276"/>
        <end position="300"/>
    </location>
</feature>
<evidence type="ECO:0000256" key="3">
    <source>
        <dbReference type="ARBA" id="ARBA00022106"/>
    </source>
</evidence>
<evidence type="ECO:0000256" key="2">
    <source>
        <dbReference type="ARBA" id="ARBA00008417"/>
    </source>
</evidence>
<gene>
    <name evidence="11" type="primary">mepA_3</name>
    <name evidence="11" type="ORF">MmiAt1_14330</name>
</gene>
<sequence>MADKHALMGSGSINKALAWLAAPAIIGLVIQTLYGLIDSVFVGRGLGDDGVLGLAALAVAFPVSHLLLSAAAGVGVGGSSFISRGFGAADSERVKKGVGNMLIMAFVVGIICTVLGLVFLKPILIVFGATESNLPFAYDYMYWIILGCTFQILTVTINAIVMAEGNSFYSMGMYTVSSITNIILDYVFIFEFGWGIQGAAIATIMSQILSVVILIFYLYKISKLDFGLKWLKFDKSAFFGIGKVGISEFLREGSLAIMFIIVIFNVNLYGDDSSVAIYGLINRIFGFVIIPAMGVVQGMIPLTGYNYGAKNYERVRKILKTASIWAITISFILGALTYIFTAELFSLFITDASLIDEAVIAYWIADISIPVVAFQIVGSAFMQALGQARASFILALIRQFSIIPVLAIIPYFMGLMGVWVAFPIADVIATAITFWFVRRQLKSLKKEEKLHEKYEHEKAAAC</sequence>
<evidence type="ECO:0000313" key="12">
    <source>
        <dbReference type="Proteomes" id="UP001272052"/>
    </source>
</evidence>
<feature type="transmembrane region" description="Helical" evidence="10">
    <location>
        <begin position="393"/>
        <end position="412"/>
    </location>
</feature>
<evidence type="ECO:0000256" key="9">
    <source>
        <dbReference type="ARBA" id="ARBA00023251"/>
    </source>
</evidence>
<comment type="subcellular location">
    <subcellularLocation>
        <location evidence="1">Cell membrane</location>
        <topology evidence="1">Multi-pass membrane protein</topology>
    </subcellularLocation>
</comment>
<dbReference type="PANTHER" id="PTHR43823">
    <property type="entry name" value="SPORULATION PROTEIN YKVU"/>
    <property type="match status" value="1"/>
</dbReference>
<evidence type="ECO:0000256" key="6">
    <source>
        <dbReference type="ARBA" id="ARBA00022692"/>
    </source>
</evidence>
<evidence type="ECO:0000313" key="11">
    <source>
        <dbReference type="EMBL" id="MDV0445834.1"/>
    </source>
</evidence>
<evidence type="ECO:0000256" key="5">
    <source>
        <dbReference type="ARBA" id="ARBA00022475"/>
    </source>
</evidence>
<evidence type="ECO:0000256" key="8">
    <source>
        <dbReference type="ARBA" id="ARBA00023136"/>
    </source>
</evidence>